<reference evidence="1" key="1">
    <citation type="journal article" date="2022" name="Int. J. Mol. Sci.">
        <title>Draft Genome of Tanacetum Coccineum: Genomic Comparison of Closely Related Tanacetum-Family Plants.</title>
        <authorList>
            <person name="Yamashiro T."/>
            <person name="Shiraishi A."/>
            <person name="Nakayama K."/>
            <person name="Satake H."/>
        </authorList>
    </citation>
    <scope>NUCLEOTIDE SEQUENCE</scope>
</reference>
<sequence length="178" mass="19773">MVEEGYIDVTNKPRLGKGFAMITFKHAALFTTSTNAKSCTRLRSREVLGRYANPLWVVNTRLQVENSVIGAPCRVMDQMASACGEANKLLTMVCQRPTYGNESGDCIWEQQYEIDRHESYNGLSCTWHAQLNFGGPYNATHSFDNALAIKWLQGAGYLPPVRCLVEVMGLNSAMGSLQ</sequence>
<comment type="caution">
    <text evidence="1">The sequence shown here is derived from an EMBL/GenBank/DDBJ whole genome shotgun (WGS) entry which is preliminary data.</text>
</comment>
<evidence type="ECO:0000313" key="1">
    <source>
        <dbReference type="EMBL" id="GJT90911.1"/>
    </source>
</evidence>
<proteinExistence type="predicted"/>
<keyword evidence="2" id="KW-1185">Reference proteome</keyword>
<reference evidence="1" key="2">
    <citation type="submission" date="2022-01" db="EMBL/GenBank/DDBJ databases">
        <authorList>
            <person name="Yamashiro T."/>
            <person name="Shiraishi A."/>
            <person name="Satake H."/>
            <person name="Nakayama K."/>
        </authorList>
    </citation>
    <scope>NUCLEOTIDE SEQUENCE</scope>
</reference>
<dbReference type="InterPro" id="IPR014721">
    <property type="entry name" value="Ribsml_uS5_D2-typ_fold_subgr"/>
</dbReference>
<gene>
    <name evidence="1" type="ORF">Tco_1079756</name>
</gene>
<dbReference type="EMBL" id="BQNB010019967">
    <property type="protein sequence ID" value="GJT90911.1"/>
    <property type="molecule type" value="Genomic_DNA"/>
</dbReference>
<evidence type="ECO:0000313" key="2">
    <source>
        <dbReference type="Proteomes" id="UP001151760"/>
    </source>
</evidence>
<accession>A0ABQ5HTV1</accession>
<name>A0ABQ5HTV1_9ASTR</name>
<organism evidence="1 2">
    <name type="scientific">Tanacetum coccineum</name>
    <dbReference type="NCBI Taxonomy" id="301880"/>
    <lineage>
        <taxon>Eukaryota</taxon>
        <taxon>Viridiplantae</taxon>
        <taxon>Streptophyta</taxon>
        <taxon>Embryophyta</taxon>
        <taxon>Tracheophyta</taxon>
        <taxon>Spermatophyta</taxon>
        <taxon>Magnoliopsida</taxon>
        <taxon>eudicotyledons</taxon>
        <taxon>Gunneridae</taxon>
        <taxon>Pentapetalae</taxon>
        <taxon>asterids</taxon>
        <taxon>campanulids</taxon>
        <taxon>Asterales</taxon>
        <taxon>Asteraceae</taxon>
        <taxon>Asteroideae</taxon>
        <taxon>Anthemideae</taxon>
        <taxon>Anthemidinae</taxon>
        <taxon>Tanacetum</taxon>
    </lineage>
</organism>
<protein>
    <submittedName>
        <fullName evidence="1">Uncharacterized mitochondrial protein-like protein</fullName>
    </submittedName>
</protein>
<dbReference type="Gene3D" id="3.30.230.10">
    <property type="match status" value="1"/>
</dbReference>
<dbReference type="Proteomes" id="UP001151760">
    <property type="component" value="Unassembled WGS sequence"/>
</dbReference>